<dbReference type="AlphaFoldDB" id="A0A2P8GI83"/>
<keyword evidence="1" id="KW-0472">Membrane</keyword>
<evidence type="ECO:0000313" key="2">
    <source>
        <dbReference type="EMBL" id="PSL33682.1"/>
    </source>
</evidence>
<evidence type="ECO:0000313" key="3">
    <source>
        <dbReference type="Proteomes" id="UP000241964"/>
    </source>
</evidence>
<organism evidence="2 3">
    <name type="scientific">Dyadobacter jiangsuensis</name>
    <dbReference type="NCBI Taxonomy" id="1591085"/>
    <lineage>
        <taxon>Bacteria</taxon>
        <taxon>Pseudomonadati</taxon>
        <taxon>Bacteroidota</taxon>
        <taxon>Cytophagia</taxon>
        <taxon>Cytophagales</taxon>
        <taxon>Spirosomataceae</taxon>
        <taxon>Dyadobacter</taxon>
    </lineage>
</organism>
<keyword evidence="1" id="KW-1133">Transmembrane helix</keyword>
<protein>
    <submittedName>
        <fullName evidence="2">Uncharacterized protein</fullName>
    </submittedName>
</protein>
<sequence length="217" mass="24262">MSTLQEFEHAQSRLSREITSLKKQSVLALALAVVFIISTIVLIVQVKHANKQLKISEDRLKVMNDSIQDLNKQLNTWRVSLITKEIEKPKEAVKPSRPHISAGHEIAVPIVVAEPPKPFLGLIVYIHDRKGSQVSDTLKAALLAKGAIVPSIQHIGNSMRFGNAVKYFHPNESETAETLKSQLDQILGRKAIQARVPVRYLANDKVPIGQFEIWIDK</sequence>
<reference evidence="2 3" key="1">
    <citation type="submission" date="2018-03" db="EMBL/GenBank/DDBJ databases">
        <title>Genomic Encyclopedia of Archaeal and Bacterial Type Strains, Phase II (KMG-II): from individual species to whole genera.</title>
        <authorList>
            <person name="Goeker M."/>
        </authorList>
    </citation>
    <scope>NUCLEOTIDE SEQUENCE [LARGE SCALE GENOMIC DNA]</scope>
    <source>
        <strain evidence="2 3">DSM 29057</strain>
    </source>
</reference>
<dbReference type="OrthoDB" id="9821129at2"/>
<proteinExistence type="predicted"/>
<feature type="transmembrane region" description="Helical" evidence="1">
    <location>
        <begin position="26"/>
        <end position="44"/>
    </location>
</feature>
<dbReference type="Proteomes" id="UP000241964">
    <property type="component" value="Unassembled WGS sequence"/>
</dbReference>
<keyword evidence="3" id="KW-1185">Reference proteome</keyword>
<evidence type="ECO:0000256" key="1">
    <source>
        <dbReference type="SAM" id="Phobius"/>
    </source>
</evidence>
<comment type="caution">
    <text evidence="2">The sequence shown here is derived from an EMBL/GenBank/DDBJ whole genome shotgun (WGS) entry which is preliminary data.</text>
</comment>
<gene>
    <name evidence="2" type="ORF">CLV60_10151</name>
</gene>
<name>A0A2P8GI83_9BACT</name>
<keyword evidence="1" id="KW-0812">Transmembrane</keyword>
<dbReference type="RefSeq" id="WP_106593389.1">
    <property type="nucleotide sequence ID" value="NZ_PYAS01000001.1"/>
</dbReference>
<dbReference type="EMBL" id="PYAS01000001">
    <property type="protein sequence ID" value="PSL33682.1"/>
    <property type="molecule type" value="Genomic_DNA"/>
</dbReference>
<accession>A0A2P8GI83</accession>